<dbReference type="EMBL" id="CP099837">
    <property type="protein sequence ID" value="USY20700.1"/>
    <property type="molecule type" value="Genomic_DNA"/>
</dbReference>
<reference evidence="2" key="1">
    <citation type="submission" date="2022-06" db="EMBL/GenBank/DDBJ databases">
        <authorList>
            <person name="Ping M."/>
        </authorList>
    </citation>
    <scope>NUCLEOTIDE SEQUENCE</scope>
    <source>
        <strain evidence="2">JCM11759T</strain>
    </source>
</reference>
<proteinExistence type="predicted"/>
<dbReference type="SUPFAM" id="SSF53335">
    <property type="entry name" value="S-adenosyl-L-methionine-dependent methyltransferases"/>
    <property type="match status" value="1"/>
</dbReference>
<dbReference type="Gene3D" id="3.40.50.150">
    <property type="entry name" value="Vaccinia Virus protein VP39"/>
    <property type="match status" value="1"/>
</dbReference>
<keyword evidence="2" id="KW-0489">Methyltransferase</keyword>
<evidence type="ECO:0000313" key="2">
    <source>
        <dbReference type="EMBL" id="USY20700.1"/>
    </source>
</evidence>
<evidence type="ECO:0000259" key="1">
    <source>
        <dbReference type="Pfam" id="PF08241"/>
    </source>
</evidence>
<dbReference type="InterPro" id="IPR013216">
    <property type="entry name" value="Methyltransf_11"/>
</dbReference>
<gene>
    <name evidence="2" type="ORF">NE857_03315</name>
</gene>
<organism evidence="2 3">
    <name type="scientific">Nocardiopsis exhalans</name>
    <dbReference type="NCBI Taxonomy" id="163604"/>
    <lineage>
        <taxon>Bacteria</taxon>
        <taxon>Bacillati</taxon>
        <taxon>Actinomycetota</taxon>
        <taxon>Actinomycetes</taxon>
        <taxon>Streptosporangiales</taxon>
        <taxon>Nocardiopsidaceae</taxon>
        <taxon>Nocardiopsis</taxon>
    </lineage>
</organism>
<feature type="domain" description="Methyltransferase type 11" evidence="1">
    <location>
        <begin position="89"/>
        <end position="171"/>
    </location>
</feature>
<dbReference type="InterPro" id="IPR029063">
    <property type="entry name" value="SAM-dependent_MTases_sf"/>
</dbReference>
<dbReference type="RefSeq" id="WP_254419733.1">
    <property type="nucleotide sequence ID" value="NZ_BAAAJB010000038.1"/>
</dbReference>
<dbReference type="Pfam" id="PF08241">
    <property type="entry name" value="Methyltransf_11"/>
    <property type="match status" value="1"/>
</dbReference>
<dbReference type="GO" id="GO:0032259">
    <property type="term" value="P:methylation"/>
    <property type="evidence" value="ECO:0007669"/>
    <property type="project" value="UniProtKB-KW"/>
</dbReference>
<accession>A0ABY5D9T8</accession>
<evidence type="ECO:0000313" key="3">
    <source>
        <dbReference type="Proteomes" id="UP001055940"/>
    </source>
</evidence>
<dbReference type="Proteomes" id="UP001055940">
    <property type="component" value="Chromosome"/>
</dbReference>
<keyword evidence="2" id="KW-0808">Transferase</keyword>
<name>A0ABY5D9T8_9ACTN</name>
<protein>
    <submittedName>
        <fullName evidence="2">Class I SAM-dependent methyltransferase</fullName>
    </submittedName>
</protein>
<keyword evidence="3" id="KW-1185">Reference proteome</keyword>
<dbReference type="GO" id="GO:0008168">
    <property type="term" value="F:methyltransferase activity"/>
    <property type="evidence" value="ECO:0007669"/>
    <property type="project" value="UniProtKB-KW"/>
</dbReference>
<sequence length="243" mass="26996">MPEHTPRTSTGSVPNPRLYSLRNLRRYRRVVVGLSHRLAWKVDNNHIRDLYAVHTAPTHLEVGPADGHFLLNAPPPAGPRGEPVSVALRQIHLLDLNDAPLDYCAPKLAQHGQVIPHRHDVLSAPWPLPDDSVGSVAMFHVLHCVPGPSLRYKTKAFSEAARVLSPNGTFFGSTLLGTEDPHTSNNWLARRLQSAYNAAGRNIFHNTGDRLVDLRSMLDLHFARVELNVMGSAGVWVAREPRR</sequence>